<reference evidence="1" key="1">
    <citation type="submission" date="2023-11" db="EMBL/GenBank/DDBJ databases">
        <authorList>
            <person name="Poullet M."/>
        </authorList>
    </citation>
    <scope>NUCLEOTIDE SEQUENCE</scope>
    <source>
        <strain evidence="1">E1834</strain>
    </source>
</reference>
<evidence type="ECO:0000313" key="2">
    <source>
        <dbReference type="Proteomes" id="UP001497535"/>
    </source>
</evidence>
<comment type="caution">
    <text evidence="1">The sequence shown here is derived from an EMBL/GenBank/DDBJ whole genome shotgun (WGS) entry which is preliminary data.</text>
</comment>
<name>A0ACB1B351_MELEN</name>
<proteinExistence type="predicted"/>
<accession>A0ACB1B351</accession>
<protein>
    <submittedName>
        <fullName evidence="1">Uncharacterized protein</fullName>
    </submittedName>
</protein>
<organism evidence="1 2">
    <name type="scientific">Meloidogyne enterolobii</name>
    <name type="common">Root-knot nematode worm</name>
    <name type="synonym">Meloidogyne mayaguensis</name>
    <dbReference type="NCBI Taxonomy" id="390850"/>
    <lineage>
        <taxon>Eukaryota</taxon>
        <taxon>Metazoa</taxon>
        <taxon>Ecdysozoa</taxon>
        <taxon>Nematoda</taxon>
        <taxon>Chromadorea</taxon>
        <taxon>Rhabditida</taxon>
        <taxon>Tylenchina</taxon>
        <taxon>Tylenchomorpha</taxon>
        <taxon>Tylenchoidea</taxon>
        <taxon>Meloidogynidae</taxon>
        <taxon>Meloidogyninae</taxon>
        <taxon>Meloidogyne</taxon>
    </lineage>
</organism>
<dbReference type="EMBL" id="CAVMJV010000174">
    <property type="protein sequence ID" value="CAK5120238.1"/>
    <property type="molecule type" value="Genomic_DNA"/>
</dbReference>
<evidence type="ECO:0000313" key="1">
    <source>
        <dbReference type="EMBL" id="CAK5120238.1"/>
    </source>
</evidence>
<keyword evidence="2" id="KW-1185">Reference proteome</keyword>
<gene>
    <name evidence="1" type="ORF">MENTE1834_LOCUS46698</name>
</gene>
<sequence length="54" mass="5990">MVMCGAGDVVTPEVAPFIYGEGLVLFFIEFDCYVAIWLIILIKKSSQGIECFGR</sequence>
<dbReference type="Proteomes" id="UP001497535">
    <property type="component" value="Unassembled WGS sequence"/>
</dbReference>